<dbReference type="CTD" id="173578"/>
<evidence type="ECO:0000313" key="4">
    <source>
        <dbReference type="Proteomes" id="UP000001940"/>
    </source>
</evidence>
<dbReference type="Proteomes" id="UP000001940">
    <property type="component" value="Chromosome II"/>
</dbReference>
<sequence length="782" mass="91233">MTSLVFNDKMMAEEGMMVPQAEQKPSILFDTNYEVVTQDHLVEFDYVYAPGEGEADANPENLFSNVFPSELPINLTGQDDKSTMTAKERRAAADRAKWQRMSEEQRTALNEQRKRRRHSKCDSEQMKEANAKKAEAARARYHQMSEEEKFAYNRRKYESRKQRKTEERPLIDIESLMPMLESKPDVATQEFSYAPEQREADASISSDQNGDGSNMTAKEKRAAADRARYLRMSEEDRSALNQRRREKHSVDVNLEAVREKNAKKAEAARIRYHQMSDEEKIAYNRRKYDKFRKRRETEEKLLMDNDASMSMFESNPDVATQVFSYAPEKGEADASISFKDGQLYQNGDGSNMTAAADKARCQRMLEEERKALSENLEAAREKVKEAKAKRAEAARIRYHQMSDEEKVAYNRRKYETQKRRDEGFFMANDSSMFMFESKPDISTQEFSYTFAPERGEAGASSEDLFDNTVFPSELPINLTGQDDRSSMTAKEKRAAADRARYQRMSEEERNARNERCRSSRNYGSEKMKEANAKKAEAAKIRYHQMSDEEKTAHNRRKYESRKQQREEYDKLLGVDEHASTPMFEDTPQEEEFDYDDEYAPEEEEVDAASASPEDLLNTIFPSDAQHGQDDRRIVTVKERRAAAARDRYHKMSEEEKRLHNQRRRYKKYGFDPKSREINLEDVREQMKDANAKKAEAARVRYHQMSDEERLAHNQKRAETLRKRREEDEKLLTANDAAVRLAKAQQIAIQNARKAEAARLRYQKLTPEERKALNRRKAEARRS</sequence>
<evidence type="ECO:0000256" key="1">
    <source>
        <dbReference type="SAM" id="Coils"/>
    </source>
</evidence>
<accession>Q3V5H3</accession>
<dbReference type="AGR" id="WB:WBGene00021986"/>
<dbReference type="RefSeq" id="NP_494214.2">
    <property type="nucleotide sequence ID" value="NM_061813.5"/>
</dbReference>
<dbReference type="Bgee" id="WBGene00021986">
    <property type="expression patterns" value="Expressed in pharyngeal muscle cell (C elegans) and 3 other cell types or tissues"/>
</dbReference>
<feature type="region of interest" description="Disordered" evidence="2">
    <location>
        <begin position="235"/>
        <end position="254"/>
    </location>
</feature>
<name>Q3V5H3_CAEEL</name>
<dbReference type="WormBase" id="Y59C2A.3">
    <property type="protein sequence ID" value="CE37171"/>
    <property type="gene ID" value="WBGene00021986"/>
</dbReference>
<gene>
    <name evidence="3" type="ORF">CELE_Y59C2A.3</name>
    <name evidence="3 5" type="ORF">Y59C2A.3</name>
</gene>
<organism evidence="3 4">
    <name type="scientific">Caenorhabditis elegans</name>
    <dbReference type="NCBI Taxonomy" id="6239"/>
    <lineage>
        <taxon>Eukaryota</taxon>
        <taxon>Metazoa</taxon>
        <taxon>Ecdysozoa</taxon>
        <taxon>Nematoda</taxon>
        <taxon>Chromadorea</taxon>
        <taxon>Rhabditida</taxon>
        <taxon>Rhabditina</taxon>
        <taxon>Rhabditomorpha</taxon>
        <taxon>Rhabditoidea</taxon>
        <taxon>Rhabditidae</taxon>
        <taxon>Peloderinae</taxon>
        <taxon>Caenorhabditis</taxon>
    </lineage>
</organism>
<dbReference type="EMBL" id="BX284602">
    <property type="protein sequence ID" value="CCD66462.1"/>
    <property type="molecule type" value="Genomic_DNA"/>
</dbReference>
<feature type="region of interest" description="Disordered" evidence="2">
    <location>
        <begin position="99"/>
        <end position="147"/>
    </location>
</feature>
<dbReference type="UCSC" id="Y59C2A.3">
    <property type="organism name" value="c. elegans"/>
</dbReference>
<feature type="compositionally biased region" description="Polar residues" evidence="2">
    <location>
        <begin position="203"/>
        <end position="216"/>
    </location>
</feature>
<protein>
    <submittedName>
        <fullName evidence="3">Trichohyalin</fullName>
    </submittedName>
</protein>
<feature type="compositionally biased region" description="Basic and acidic residues" evidence="2">
    <location>
        <begin position="481"/>
        <end position="552"/>
    </location>
</feature>
<evidence type="ECO:0000313" key="5">
    <source>
        <dbReference type="WormBase" id="Y59C2A.3"/>
    </source>
</evidence>
<dbReference type="PaxDb" id="6239-Y59C2A.3"/>
<evidence type="ECO:0007829" key="6">
    <source>
        <dbReference type="PeptideAtlas" id="Q3V5H3"/>
    </source>
</evidence>
<feature type="coiled-coil region" evidence="1">
    <location>
        <begin position="362"/>
        <end position="396"/>
    </location>
</feature>
<dbReference type="PANTHER" id="PTHR22084:SF1">
    <property type="entry name" value="BZIP DOMAIN-CONTAINING PROTEIN-RELATED"/>
    <property type="match status" value="1"/>
</dbReference>
<accession>G4SK62</accession>
<dbReference type="InParanoid" id="Q3V5H3"/>
<feature type="compositionally biased region" description="Basic and acidic residues" evidence="2">
    <location>
        <begin position="217"/>
        <end position="230"/>
    </location>
</feature>
<dbReference type="PANTHER" id="PTHR22084">
    <property type="entry name" value="GEX INTERACTING PROTEIN PROTEIN 4"/>
    <property type="match status" value="1"/>
</dbReference>
<keyword evidence="1" id="KW-0175">Coiled coil</keyword>
<keyword evidence="4" id="KW-1185">Reference proteome</keyword>
<keyword evidence="6" id="KW-1267">Proteomics identification</keyword>
<dbReference type="HOGENOM" id="CLU_358339_0_0_1"/>
<evidence type="ECO:0000313" key="3">
    <source>
        <dbReference type="EMBL" id="CCD66462.1"/>
    </source>
</evidence>
<feature type="compositionally biased region" description="Acidic residues" evidence="2">
    <location>
        <begin position="586"/>
        <end position="606"/>
    </location>
</feature>
<feature type="compositionally biased region" description="Basic and acidic residues" evidence="2">
    <location>
        <begin position="560"/>
        <end position="578"/>
    </location>
</feature>
<evidence type="ECO:0000256" key="2">
    <source>
        <dbReference type="SAM" id="MobiDB-lite"/>
    </source>
</evidence>
<feature type="compositionally biased region" description="Basic and acidic residues" evidence="2">
    <location>
        <begin position="644"/>
        <end position="658"/>
    </location>
</feature>
<dbReference type="AlphaFoldDB" id="Q3V5H3"/>
<proteinExistence type="evidence at protein level"/>
<dbReference type="FunCoup" id="Q3V5H3">
    <property type="interactions" value="1"/>
</dbReference>
<dbReference type="GeneID" id="173578"/>
<feature type="region of interest" description="Disordered" evidence="2">
    <location>
        <begin position="644"/>
        <end position="669"/>
    </location>
</feature>
<feature type="region of interest" description="Disordered" evidence="2">
    <location>
        <begin position="701"/>
        <end position="726"/>
    </location>
</feature>
<feature type="region of interest" description="Disordered" evidence="2">
    <location>
        <begin position="184"/>
        <end position="230"/>
    </location>
</feature>
<feature type="region of interest" description="Disordered" evidence="2">
    <location>
        <begin position="457"/>
        <end position="631"/>
    </location>
</feature>
<dbReference type="PeptideAtlas" id="Q3V5H3"/>
<reference evidence="3 4" key="1">
    <citation type="journal article" date="1998" name="Science">
        <title>Genome sequence of the nematode C. elegans: a platform for investigating biology.</title>
        <authorList>
            <consortium name="The C. elegans sequencing consortium"/>
            <person name="Sulson J.E."/>
            <person name="Waterston R."/>
        </authorList>
    </citation>
    <scope>NUCLEOTIDE SEQUENCE [LARGE SCALE GENOMIC DNA]</scope>
    <source>
        <strain evidence="3 4">Bristol N2</strain>
    </source>
</reference>
<dbReference type="eggNOG" id="ENOG502SKAE">
    <property type="taxonomic scope" value="Eukaryota"/>
</dbReference>
<dbReference type="KEGG" id="cel:CELE_Y59C2A.3"/>
<feature type="compositionally biased region" description="Basic and acidic residues" evidence="2">
    <location>
        <begin position="120"/>
        <end position="147"/>
    </location>
</feature>